<accession>W1DJ12</accession>
<reference evidence="1" key="1">
    <citation type="submission" date="2013-10" db="EMBL/GenBank/DDBJ databases">
        <title>Antibiotic resistance diversity of beta-lactamase producers in the General Hospital Vienna.</title>
        <authorList>
            <person name="Barisic I."/>
            <person name="Mitteregger D."/>
            <person name="Hirschl A.M."/>
            <person name="Noehammer C."/>
            <person name="Wiesinger-Mayr H."/>
        </authorList>
    </citation>
    <scope>NUCLEOTIDE SEQUENCE [LARGE SCALE GENOMIC DNA]</scope>
    <source>
        <strain evidence="1">IS43</strain>
    </source>
</reference>
<sequence>MVYHSDITFFPAVKTAGVKRKVLCLKTPPFLPSSPAGNVRLSLQNL</sequence>
<organism evidence="1 2">
    <name type="scientific">Klebsiella pneumoniae IS43</name>
    <dbReference type="NCBI Taxonomy" id="1432552"/>
    <lineage>
        <taxon>Bacteria</taxon>
        <taxon>Pseudomonadati</taxon>
        <taxon>Pseudomonadota</taxon>
        <taxon>Gammaproteobacteria</taxon>
        <taxon>Enterobacterales</taxon>
        <taxon>Enterobacteriaceae</taxon>
        <taxon>Klebsiella/Raoultella group</taxon>
        <taxon>Klebsiella</taxon>
        <taxon>Klebsiella pneumoniae complex</taxon>
    </lineage>
</organism>
<dbReference type="AlphaFoldDB" id="W1DJ12"/>
<name>W1DJ12_KLEPN</name>
<dbReference type="EMBL" id="CBWK010000226">
    <property type="protein sequence ID" value="CDL08640.1"/>
    <property type="molecule type" value="Genomic_DNA"/>
</dbReference>
<dbReference type="Proteomes" id="UP000019183">
    <property type="component" value="Unassembled WGS sequence"/>
</dbReference>
<evidence type="ECO:0000313" key="1">
    <source>
        <dbReference type="EMBL" id="CDL08640.1"/>
    </source>
</evidence>
<evidence type="ECO:0000313" key="2">
    <source>
        <dbReference type="Proteomes" id="UP000019183"/>
    </source>
</evidence>
<keyword evidence="2" id="KW-1185">Reference proteome</keyword>
<protein>
    <submittedName>
        <fullName evidence="1">Uncharacterized protein</fullName>
    </submittedName>
</protein>
<proteinExistence type="predicted"/>
<comment type="caution">
    <text evidence="1">The sequence shown here is derived from an EMBL/GenBank/DDBJ whole genome shotgun (WGS) entry which is preliminary data.</text>
</comment>